<proteinExistence type="predicted"/>
<reference evidence="5 6" key="1">
    <citation type="submission" date="2017-10" db="EMBL/GenBank/DDBJ databases">
        <title>Genome announcement of Methylocella silvestris TVC from permafrost.</title>
        <authorList>
            <person name="Wang J."/>
            <person name="Geng K."/>
            <person name="Ul-Haque F."/>
            <person name="Crombie A.T."/>
            <person name="Street L.E."/>
            <person name="Wookey P.A."/>
            <person name="Murrell J.C."/>
            <person name="Pratscher J."/>
        </authorList>
    </citation>
    <scope>NUCLEOTIDE SEQUENCE [LARGE SCALE GENOMIC DNA]</scope>
    <source>
        <strain evidence="5 6">TVC</strain>
    </source>
</reference>
<dbReference type="InterPro" id="IPR013105">
    <property type="entry name" value="TPR_2"/>
</dbReference>
<accession>A0A2J7THH0</accession>
<dbReference type="SUPFAM" id="SSF48452">
    <property type="entry name" value="TPR-like"/>
    <property type="match status" value="1"/>
</dbReference>
<dbReference type="Pfam" id="PF07719">
    <property type="entry name" value="TPR_2"/>
    <property type="match status" value="1"/>
</dbReference>
<dbReference type="PROSITE" id="PS50005">
    <property type="entry name" value="TPR"/>
    <property type="match status" value="1"/>
</dbReference>
<evidence type="ECO:0000313" key="5">
    <source>
        <dbReference type="EMBL" id="PNG26211.1"/>
    </source>
</evidence>
<dbReference type="SMART" id="SM00028">
    <property type="entry name" value="TPR"/>
    <property type="match status" value="1"/>
</dbReference>
<dbReference type="EMBL" id="PDZR01000009">
    <property type="protein sequence ID" value="PNG26211.1"/>
    <property type="molecule type" value="Genomic_DNA"/>
</dbReference>
<evidence type="ECO:0000256" key="4">
    <source>
        <dbReference type="SAM" id="MobiDB-lite"/>
    </source>
</evidence>
<evidence type="ECO:0000313" key="6">
    <source>
        <dbReference type="Proteomes" id="UP000236286"/>
    </source>
</evidence>
<comment type="caution">
    <text evidence="5">The sequence shown here is derived from an EMBL/GenBank/DDBJ whole genome shotgun (WGS) entry which is preliminary data.</text>
</comment>
<feature type="compositionally biased region" description="Low complexity" evidence="4">
    <location>
        <begin position="65"/>
        <end position="76"/>
    </location>
</feature>
<dbReference type="InterPro" id="IPR011990">
    <property type="entry name" value="TPR-like_helical_dom_sf"/>
</dbReference>
<gene>
    <name evidence="5" type="ORF">CR492_10090</name>
</gene>
<evidence type="ECO:0000256" key="2">
    <source>
        <dbReference type="ARBA" id="ARBA00022803"/>
    </source>
</evidence>
<feature type="region of interest" description="Disordered" evidence="4">
    <location>
        <begin position="465"/>
        <end position="534"/>
    </location>
</feature>
<evidence type="ECO:0000256" key="3">
    <source>
        <dbReference type="PROSITE-ProRule" id="PRU00339"/>
    </source>
</evidence>
<feature type="compositionally biased region" description="Low complexity" evidence="4">
    <location>
        <begin position="190"/>
        <end position="201"/>
    </location>
</feature>
<organism evidence="5 6">
    <name type="scientific">Methylocella silvestris</name>
    <dbReference type="NCBI Taxonomy" id="199596"/>
    <lineage>
        <taxon>Bacteria</taxon>
        <taxon>Pseudomonadati</taxon>
        <taxon>Pseudomonadota</taxon>
        <taxon>Alphaproteobacteria</taxon>
        <taxon>Hyphomicrobiales</taxon>
        <taxon>Beijerinckiaceae</taxon>
        <taxon>Methylocella</taxon>
    </lineage>
</organism>
<sequence>MLRVSPFSPAPASAFCAGRSFDRLRLYRAAAALVAARLAARGYGLLRNQDRRRRARPVAARRRSAASFRHGAAGAARARRQIRSCSRSLGACHSGARAQRAGAETPRRRQVPQSRRQSDPRRSRRRGDRSRPAQAGDNGGPSCARGRRRAPDRTHRLCGRRLSRRADDRRFSCDRLADLRARRRDRARSWRAAGPRSGAGAADRRKRKNRRRRCDADLVGRRRQRGCRERSAGARRRRAQGAYAVHVAGRPRRKRTNRGPRGVGKIGGLRRGRRRRRWSAFPRDQRHCRPRHPPAWRLQRRLALLARLWALCSFRRLPSASPRFPQDCAMRKLILVLLIGAPLAGLYVWGRPVAGHLLFVLGFPSAAAEFFQDSSWKGTALYSAGRWSEAAQAFGATPENAYNRGNAFARDGRYAEAVKAYEAAISFDPDNEDAAANRELVASLLSTAGGDGGEKKGGVANADATRQIHAPRATPELSEATSTGSGLVGTVQSKSTGPDGAGSAPKTGVGDPGAAREGAGKATGSAGNAEGEGRAGGVMVDITKLMAARDLRARRRLESHAVLATRDWLDALPDDPGAFLKLHILSEQARRKAGAPEASEDD</sequence>
<dbReference type="Gene3D" id="1.25.40.10">
    <property type="entry name" value="Tetratricopeptide repeat domain"/>
    <property type="match status" value="1"/>
</dbReference>
<feature type="compositionally biased region" description="Basic residues" evidence="4">
    <location>
        <begin position="204"/>
        <end position="213"/>
    </location>
</feature>
<feature type="compositionally biased region" description="Polar residues" evidence="4">
    <location>
        <begin position="479"/>
        <end position="496"/>
    </location>
</feature>
<dbReference type="PROSITE" id="PS50293">
    <property type="entry name" value="TPR_REGION"/>
    <property type="match status" value="1"/>
</dbReference>
<feature type="region of interest" description="Disordered" evidence="4">
    <location>
        <begin position="50"/>
        <end position="157"/>
    </location>
</feature>
<keyword evidence="1" id="KW-0677">Repeat</keyword>
<protein>
    <submittedName>
        <fullName evidence="5">Uncharacterized protein</fullName>
    </submittedName>
</protein>
<feature type="compositionally biased region" description="Basic residues" evidence="4">
    <location>
        <begin position="50"/>
        <end position="64"/>
    </location>
</feature>
<keyword evidence="2 3" id="KW-0802">TPR repeat</keyword>
<dbReference type="Proteomes" id="UP000236286">
    <property type="component" value="Unassembled WGS sequence"/>
</dbReference>
<dbReference type="AlphaFoldDB" id="A0A2J7THH0"/>
<evidence type="ECO:0000256" key="1">
    <source>
        <dbReference type="ARBA" id="ARBA00022737"/>
    </source>
</evidence>
<feature type="repeat" description="TPR" evidence="3">
    <location>
        <begin position="398"/>
        <end position="431"/>
    </location>
</feature>
<feature type="compositionally biased region" description="Basic residues" evidence="4">
    <location>
        <begin position="249"/>
        <end position="258"/>
    </location>
</feature>
<feature type="region of interest" description="Disordered" evidence="4">
    <location>
        <begin position="249"/>
        <end position="269"/>
    </location>
</feature>
<dbReference type="InterPro" id="IPR019734">
    <property type="entry name" value="TPR_rpt"/>
</dbReference>
<feature type="region of interest" description="Disordered" evidence="4">
    <location>
        <begin position="184"/>
        <end position="218"/>
    </location>
</feature>
<name>A0A2J7THH0_METSI</name>